<dbReference type="Pfam" id="PF04672">
    <property type="entry name" value="Methyltransf_19"/>
    <property type="match status" value="1"/>
</dbReference>
<keyword evidence="1" id="KW-0808">Transferase</keyword>
<proteinExistence type="predicted"/>
<evidence type="ECO:0000313" key="2">
    <source>
        <dbReference type="Proteomes" id="UP000517916"/>
    </source>
</evidence>
<dbReference type="EMBL" id="JACJID010000001">
    <property type="protein sequence ID" value="MBA8924177.1"/>
    <property type="molecule type" value="Genomic_DNA"/>
</dbReference>
<keyword evidence="2" id="KW-1185">Reference proteome</keyword>
<dbReference type="Gene3D" id="3.40.50.150">
    <property type="entry name" value="Vaccinia Virus protein VP39"/>
    <property type="match status" value="1"/>
</dbReference>
<dbReference type="PIRSF" id="PIRSF017393">
    <property type="entry name" value="MTase_SAV2177"/>
    <property type="match status" value="1"/>
</dbReference>
<dbReference type="RefSeq" id="WP_025358170.1">
    <property type="nucleotide sequence ID" value="NZ_BAAABQ010000079.1"/>
</dbReference>
<accession>A0ABR6BBG7</accession>
<reference evidence="1 2" key="1">
    <citation type="submission" date="2020-08" db="EMBL/GenBank/DDBJ databases">
        <title>Genomic Encyclopedia of Archaeal and Bacterial Type Strains, Phase II (KMG-II): from individual species to whole genera.</title>
        <authorList>
            <person name="Goeker M."/>
        </authorList>
    </citation>
    <scope>NUCLEOTIDE SEQUENCE [LARGE SCALE GENOMIC DNA]</scope>
    <source>
        <strain evidence="1 2">DSM 43850</strain>
    </source>
</reference>
<organism evidence="1 2">
    <name type="scientific">Kutzneria viridogrisea</name>
    <dbReference type="NCBI Taxonomy" id="47990"/>
    <lineage>
        <taxon>Bacteria</taxon>
        <taxon>Bacillati</taxon>
        <taxon>Actinomycetota</taxon>
        <taxon>Actinomycetes</taxon>
        <taxon>Pseudonocardiales</taxon>
        <taxon>Pseudonocardiaceae</taxon>
        <taxon>Kutzneria</taxon>
    </lineage>
</organism>
<dbReference type="SUPFAM" id="SSF53335">
    <property type="entry name" value="S-adenosyl-L-methionine-dependent methyltransferases"/>
    <property type="match status" value="1"/>
</dbReference>
<sequence>MSPELFPDDAALREQPSVARIYDYVLGGGNNFAVDRAAAEKILAVFPGYREFALANRAFLLRAVRRLLDLGIRQFLDLGCGLPTVGSVHEIAHRTAPESRIVYVDRDPIAAAACSMLTLGDDRIGVVETDLREVDCVLKSPAVTELLDLDEPVGLLMVAVLHFLTDDAELTDTMNAYHERLAPGSWLVASHATGDSLGRTSTAAAEELFARFGVRVAARTQSEFASLVPPWQATSEGVVPTNTWRRDGQLDKLPTASLGYAVIAAHGGSGG</sequence>
<dbReference type="GO" id="GO:0032259">
    <property type="term" value="P:methylation"/>
    <property type="evidence" value="ECO:0007669"/>
    <property type="project" value="UniProtKB-KW"/>
</dbReference>
<dbReference type="GO" id="GO:0008168">
    <property type="term" value="F:methyltransferase activity"/>
    <property type="evidence" value="ECO:0007669"/>
    <property type="project" value="UniProtKB-KW"/>
</dbReference>
<dbReference type="InterPro" id="IPR029063">
    <property type="entry name" value="SAM-dependent_MTases_sf"/>
</dbReference>
<gene>
    <name evidence="1" type="ORF">BC739_001374</name>
</gene>
<dbReference type="InterPro" id="IPR006764">
    <property type="entry name" value="SAM_dep_MeTrfase_SAV2177_type"/>
</dbReference>
<keyword evidence="1" id="KW-0489">Methyltransferase</keyword>
<dbReference type="Proteomes" id="UP000517916">
    <property type="component" value="Unassembled WGS sequence"/>
</dbReference>
<name>A0ABR6BBG7_9PSEU</name>
<comment type="caution">
    <text evidence="1">The sequence shown here is derived from an EMBL/GenBank/DDBJ whole genome shotgun (WGS) entry which is preliminary data.</text>
</comment>
<evidence type="ECO:0000313" key="1">
    <source>
        <dbReference type="EMBL" id="MBA8924177.1"/>
    </source>
</evidence>
<protein>
    <submittedName>
        <fullName evidence="1">Trans-aconitate methyltransferase</fullName>
    </submittedName>
</protein>